<dbReference type="OrthoDB" id="9812409at2"/>
<dbReference type="AlphaFoldDB" id="A0A1Q5ZY19"/>
<dbReference type="InterPro" id="IPR025196">
    <property type="entry name" value="DUF4126"/>
</dbReference>
<evidence type="ECO:0000313" key="3">
    <source>
        <dbReference type="Proteomes" id="UP000186720"/>
    </source>
</evidence>
<keyword evidence="3" id="KW-1185">Reference proteome</keyword>
<dbReference type="Proteomes" id="UP000186720">
    <property type="component" value="Unassembled WGS sequence"/>
</dbReference>
<dbReference type="STRING" id="1302689.RG47T_2094"/>
<sequence length="161" mass="16444">MALKITDQFWQTLSLGIIAGMRSMAAPAITSHILSHHHSKALEGSPLNLMQSEKVALVLKVLAVSEFVGDKMPSAPNRIKPTALGARFLSGALAGASIYKAAGGNAITGALLGGATAAASTFASFYIRKATVKKTGILDPVIGFIEDALVAGGGAKLITTA</sequence>
<feature type="domain" description="DUF4126" evidence="1">
    <location>
        <begin position="12"/>
        <end position="153"/>
    </location>
</feature>
<proteinExistence type="predicted"/>
<dbReference type="Pfam" id="PF13548">
    <property type="entry name" value="DUF4126"/>
    <property type="match status" value="1"/>
</dbReference>
<evidence type="ECO:0000313" key="2">
    <source>
        <dbReference type="EMBL" id="OKS86638.1"/>
    </source>
</evidence>
<protein>
    <recommendedName>
        <fullName evidence="1">DUF4126 domain-containing protein</fullName>
    </recommendedName>
</protein>
<gene>
    <name evidence="2" type="ORF">RG47T_2094</name>
</gene>
<name>A0A1Q5ZY19_9SPHI</name>
<dbReference type="EMBL" id="MPPL01000001">
    <property type="protein sequence ID" value="OKS86638.1"/>
    <property type="molecule type" value="Genomic_DNA"/>
</dbReference>
<organism evidence="2 3">
    <name type="scientific">Mucilaginibacter polytrichastri</name>
    <dbReference type="NCBI Taxonomy" id="1302689"/>
    <lineage>
        <taxon>Bacteria</taxon>
        <taxon>Pseudomonadati</taxon>
        <taxon>Bacteroidota</taxon>
        <taxon>Sphingobacteriia</taxon>
        <taxon>Sphingobacteriales</taxon>
        <taxon>Sphingobacteriaceae</taxon>
        <taxon>Mucilaginibacter</taxon>
    </lineage>
</organism>
<comment type="caution">
    <text evidence="2">The sequence shown here is derived from an EMBL/GenBank/DDBJ whole genome shotgun (WGS) entry which is preliminary data.</text>
</comment>
<accession>A0A1Q5ZY19</accession>
<reference evidence="2 3" key="1">
    <citation type="submission" date="2016-11" db="EMBL/GenBank/DDBJ databases">
        <title>Whole Genome Sequencing of Mucilaginibacter polytrichastri RG4-7(T) isolated from the moss sample.</title>
        <authorList>
            <person name="Li Y."/>
        </authorList>
    </citation>
    <scope>NUCLEOTIDE SEQUENCE [LARGE SCALE GENOMIC DNA]</scope>
    <source>
        <strain evidence="2 3">RG4-7</strain>
    </source>
</reference>
<evidence type="ECO:0000259" key="1">
    <source>
        <dbReference type="Pfam" id="PF13548"/>
    </source>
</evidence>
<dbReference type="RefSeq" id="WP_074489299.1">
    <property type="nucleotide sequence ID" value="NZ_FPAM01000004.1"/>
</dbReference>